<organism evidence="4 5">
    <name type="scientific">Rufibacter hautae</name>
    <dbReference type="NCBI Taxonomy" id="2595005"/>
    <lineage>
        <taxon>Bacteria</taxon>
        <taxon>Pseudomonadati</taxon>
        <taxon>Bacteroidota</taxon>
        <taxon>Cytophagia</taxon>
        <taxon>Cytophagales</taxon>
        <taxon>Hymenobacteraceae</taxon>
        <taxon>Rufibacter</taxon>
    </lineage>
</organism>
<dbReference type="InterPro" id="IPR050955">
    <property type="entry name" value="Plant_Biomass_Hydrol_Est"/>
</dbReference>
<dbReference type="Proteomes" id="UP000324133">
    <property type="component" value="Unassembled WGS sequence"/>
</dbReference>
<dbReference type="GO" id="GO:0016787">
    <property type="term" value="F:hydrolase activity"/>
    <property type="evidence" value="ECO:0007669"/>
    <property type="project" value="UniProtKB-KW"/>
</dbReference>
<dbReference type="OrthoDB" id="9795555at2"/>
<dbReference type="PANTHER" id="PTHR43037">
    <property type="entry name" value="UNNAMED PRODUCT-RELATED"/>
    <property type="match status" value="1"/>
</dbReference>
<keyword evidence="5" id="KW-1185">Reference proteome</keyword>
<dbReference type="EMBL" id="VKKY01000002">
    <property type="protein sequence ID" value="KAA3438828.1"/>
    <property type="molecule type" value="Genomic_DNA"/>
</dbReference>
<protein>
    <submittedName>
        <fullName evidence="4">Phospholipase</fullName>
    </submittedName>
</protein>
<dbReference type="InterPro" id="IPR000801">
    <property type="entry name" value="Esterase-like"/>
</dbReference>
<evidence type="ECO:0000256" key="2">
    <source>
        <dbReference type="ARBA" id="ARBA00022801"/>
    </source>
</evidence>
<evidence type="ECO:0000256" key="3">
    <source>
        <dbReference type="SAM" id="MobiDB-lite"/>
    </source>
</evidence>
<sequence length="230" mass="24885">MRKRDTYSTGRVTSRPGAPTQTSEVPAGAVQPLGLDAAKDGLLYLPSGYEQSKPAALAVMLHGSGGNPEHGMWLLQRYADAHNIILIAPASRKYTWDVIVTDSFGPDAIFIDQSLAFAFEHFNIDPARVAIGGFSDGASYALCLGLTNGDVFTHIIAFSPGFAFAREKHGAPAVFISHGVHDGILPIDPCGRLVHRDLKKEGLEVKYLEFDGEHEIPANISQAAIEWFLK</sequence>
<dbReference type="AlphaFoldDB" id="A0A5B6TFC6"/>
<dbReference type="SUPFAM" id="SSF53474">
    <property type="entry name" value="alpha/beta-Hydrolases"/>
    <property type="match status" value="1"/>
</dbReference>
<dbReference type="InterPro" id="IPR029058">
    <property type="entry name" value="AB_hydrolase_fold"/>
</dbReference>
<keyword evidence="2" id="KW-0378">Hydrolase</keyword>
<reference evidence="4 5" key="1">
    <citation type="submission" date="2019-07" db="EMBL/GenBank/DDBJ databases">
        <title>Rufibacter sp. nov., isolated from lake sediment.</title>
        <authorList>
            <person name="Qu J.-H."/>
        </authorList>
    </citation>
    <scope>NUCLEOTIDE SEQUENCE [LARGE SCALE GENOMIC DNA]</scope>
    <source>
        <strain evidence="4 5">NBS58-1</strain>
    </source>
</reference>
<accession>A0A5B6TFC6</accession>
<gene>
    <name evidence="4" type="ORF">FOA19_09865</name>
</gene>
<feature type="region of interest" description="Disordered" evidence="3">
    <location>
        <begin position="1"/>
        <end position="26"/>
    </location>
</feature>
<evidence type="ECO:0000313" key="4">
    <source>
        <dbReference type="EMBL" id="KAA3438828.1"/>
    </source>
</evidence>
<dbReference type="PANTHER" id="PTHR43037:SF5">
    <property type="entry name" value="FERULOYL ESTERASE"/>
    <property type="match status" value="1"/>
</dbReference>
<comment type="caution">
    <text evidence="4">The sequence shown here is derived from an EMBL/GenBank/DDBJ whole genome shotgun (WGS) entry which is preliminary data.</text>
</comment>
<evidence type="ECO:0000313" key="5">
    <source>
        <dbReference type="Proteomes" id="UP000324133"/>
    </source>
</evidence>
<dbReference type="Pfam" id="PF00756">
    <property type="entry name" value="Esterase"/>
    <property type="match status" value="1"/>
</dbReference>
<evidence type="ECO:0000256" key="1">
    <source>
        <dbReference type="ARBA" id="ARBA00022729"/>
    </source>
</evidence>
<keyword evidence="1" id="KW-0732">Signal</keyword>
<proteinExistence type="predicted"/>
<dbReference type="Gene3D" id="3.40.50.1820">
    <property type="entry name" value="alpha/beta hydrolase"/>
    <property type="match status" value="1"/>
</dbReference>
<name>A0A5B6TFC6_9BACT</name>